<dbReference type="RefSeq" id="WP_254760769.1">
    <property type="nucleotide sequence ID" value="NZ_JANCLT010000015.1"/>
</dbReference>
<keyword evidence="6" id="KW-0808">Transferase</keyword>
<protein>
    <submittedName>
        <fullName evidence="6">Diguanylate cyclase</fullName>
        <ecNumber evidence="6">2.7.7.65</ecNumber>
    </submittedName>
</protein>
<organism evidence="6 7">
    <name type="scientific">Ectobacillus ponti</name>
    <dbReference type="NCBI Taxonomy" id="2961894"/>
    <lineage>
        <taxon>Bacteria</taxon>
        <taxon>Bacillati</taxon>
        <taxon>Bacillota</taxon>
        <taxon>Bacilli</taxon>
        <taxon>Bacillales</taxon>
        <taxon>Bacillaceae</taxon>
        <taxon>Ectobacillus</taxon>
    </lineage>
</organism>
<keyword evidence="1" id="KW-0812">Transmembrane</keyword>
<keyword evidence="1" id="KW-0472">Membrane</keyword>
<feature type="domain" description="PAS" evidence="2">
    <location>
        <begin position="246"/>
        <end position="303"/>
    </location>
</feature>
<keyword evidence="1" id="KW-1133">Transmembrane helix</keyword>
<dbReference type="PANTHER" id="PTHR44757:SF2">
    <property type="entry name" value="BIOFILM ARCHITECTURE MAINTENANCE PROTEIN MBAA"/>
    <property type="match status" value="1"/>
</dbReference>
<keyword evidence="7" id="KW-1185">Reference proteome</keyword>
<accession>A0AA42BRE3</accession>
<feature type="domain" description="GGDEF" evidence="4">
    <location>
        <begin position="509"/>
        <end position="640"/>
    </location>
</feature>
<dbReference type="InterPro" id="IPR013655">
    <property type="entry name" value="PAS_fold_3"/>
</dbReference>
<reference evidence="6" key="1">
    <citation type="submission" date="2022-07" db="EMBL/GenBank/DDBJ databases">
        <authorList>
            <person name="Li W.-J."/>
            <person name="Deng Q.-Q."/>
        </authorList>
    </citation>
    <scope>NUCLEOTIDE SEQUENCE</scope>
    <source>
        <strain evidence="6">SYSU M60031</strain>
    </source>
</reference>
<dbReference type="NCBIfam" id="TIGR00254">
    <property type="entry name" value="GGDEF"/>
    <property type="match status" value="1"/>
</dbReference>
<feature type="domain" description="PAS" evidence="2">
    <location>
        <begin position="357"/>
        <end position="427"/>
    </location>
</feature>
<evidence type="ECO:0000256" key="1">
    <source>
        <dbReference type="PROSITE-ProRule" id="PRU00244"/>
    </source>
</evidence>
<name>A0AA42BRE3_9BACI</name>
<feature type="domain" description="PAC" evidence="3">
    <location>
        <begin position="305"/>
        <end position="356"/>
    </location>
</feature>
<dbReference type="InterPro" id="IPR005330">
    <property type="entry name" value="MHYT_dom"/>
</dbReference>
<dbReference type="Pfam" id="PF13426">
    <property type="entry name" value="PAS_9"/>
    <property type="match status" value="1"/>
</dbReference>
<dbReference type="InterPro" id="IPR029787">
    <property type="entry name" value="Nucleotide_cyclase"/>
</dbReference>
<feature type="transmembrane region" description="Helical" evidence="1">
    <location>
        <begin position="174"/>
        <end position="200"/>
    </location>
</feature>
<feature type="transmembrane region" description="Helical" evidence="1">
    <location>
        <begin position="44"/>
        <end position="65"/>
    </location>
</feature>
<feature type="domain" description="PAC" evidence="3">
    <location>
        <begin position="430"/>
        <end position="481"/>
    </location>
</feature>
<dbReference type="PROSITE" id="PS50112">
    <property type="entry name" value="PAS"/>
    <property type="match status" value="2"/>
</dbReference>
<dbReference type="Proteomes" id="UP001156102">
    <property type="component" value="Unassembled WGS sequence"/>
</dbReference>
<dbReference type="InterPro" id="IPR000014">
    <property type="entry name" value="PAS"/>
</dbReference>
<evidence type="ECO:0000313" key="6">
    <source>
        <dbReference type="EMBL" id="MCP8970842.1"/>
    </source>
</evidence>
<dbReference type="SMART" id="SM00091">
    <property type="entry name" value="PAS"/>
    <property type="match status" value="2"/>
</dbReference>
<dbReference type="InterPro" id="IPR035965">
    <property type="entry name" value="PAS-like_dom_sf"/>
</dbReference>
<dbReference type="PROSITE" id="PS50113">
    <property type="entry name" value="PAC"/>
    <property type="match status" value="2"/>
</dbReference>
<dbReference type="GO" id="GO:0052621">
    <property type="term" value="F:diguanylate cyclase activity"/>
    <property type="evidence" value="ECO:0007669"/>
    <property type="project" value="UniProtKB-EC"/>
</dbReference>
<feature type="transmembrane region" description="Helical" evidence="1">
    <location>
        <begin position="212"/>
        <end position="234"/>
    </location>
</feature>
<sequence>MITGYAAITSLLALLIAVSGAYLTLIGIQKSFFAPRLQAVCWRVFAGVIIAIGGWTTHYVALLPFHGATVQYRIDRMLLTLVLTALCSVPSALLYRHQQAVRVYGAAVLMGAALAVVHFTGMTALHTHQHTFSKPMLAASIALALLLSVLHFSWVRREHFSENLSHPQTLQRAVLIGLSIVSFHIFALFTDTGISWHYFLHRTAAPPLQITGFFLYLVAATGLLFLGSFVYIVFENQRAKELALLSGLQYHSLFSENVEGVLLLAADGRIRESNAAAAGLLGYQEDELKGMPVSCLLAKGHPEGSIDETSLRRKDGSACPVLLKQVRVHSEAQAHGIFWLFMDLTQQKEMERQLKESERLHRIIAEHMSDYIKVLSADRKLQYVSPSYHSMFGMDAEYDVLQDVSSCVHPDDRAVVLGHLNSTYTYKRGGSLEYRRRHADGSWVWVETFSTPMLVDGRIDYIVLATKDIRARKQYEEQLERMAYYDPLTGAGNRRFFEKYIQRILQAPQPFALLYMDFDGFKQINDLYSHEAGDAFLQEVAVRISAVLRQEDCLARLGGDEFVVVLPSAAAAEAASVAKRILHTFQQPFCYQEHIIRTTVSIGIACFPLDGQTSAELLRKADEVLYQVKENGRNGYALSS</sequence>
<dbReference type="Pfam" id="PF03707">
    <property type="entry name" value="MHYT"/>
    <property type="match status" value="1"/>
</dbReference>
<evidence type="ECO:0000259" key="4">
    <source>
        <dbReference type="PROSITE" id="PS50887"/>
    </source>
</evidence>
<feature type="domain" description="MHYT" evidence="5">
    <location>
        <begin position="5"/>
        <end position="194"/>
    </location>
</feature>
<dbReference type="InterPro" id="IPR000160">
    <property type="entry name" value="GGDEF_dom"/>
</dbReference>
<proteinExistence type="predicted"/>
<dbReference type="SMART" id="SM00086">
    <property type="entry name" value="PAC"/>
    <property type="match status" value="2"/>
</dbReference>
<feature type="transmembrane region" description="Helical" evidence="1">
    <location>
        <begin position="137"/>
        <end position="154"/>
    </location>
</feature>
<dbReference type="CDD" id="cd00130">
    <property type="entry name" value="PAS"/>
    <property type="match status" value="2"/>
</dbReference>
<dbReference type="Pfam" id="PF00990">
    <property type="entry name" value="GGDEF"/>
    <property type="match status" value="1"/>
</dbReference>
<dbReference type="PROSITE" id="PS50887">
    <property type="entry name" value="GGDEF"/>
    <property type="match status" value="1"/>
</dbReference>
<dbReference type="GO" id="GO:0016020">
    <property type="term" value="C:membrane"/>
    <property type="evidence" value="ECO:0007669"/>
    <property type="project" value="UniProtKB-UniRule"/>
</dbReference>
<feature type="transmembrane region" description="Helical" evidence="1">
    <location>
        <begin position="101"/>
        <end position="125"/>
    </location>
</feature>
<evidence type="ECO:0000259" key="2">
    <source>
        <dbReference type="PROSITE" id="PS50112"/>
    </source>
</evidence>
<gene>
    <name evidence="6" type="ORF">NK662_20190</name>
</gene>
<dbReference type="InterPro" id="IPR001610">
    <property type="entry name" value="PAC"/>
</dbReference>
<dbReference type="PROSITE" id="PS50924">
    <property type="entry name" value="MHYT"/>
    <property type="match status" value="1"/>
</dbReference>
<dbReference type="EC" id="2.7.7.65" evidence="6"/>
<dbReference type="Gene3D" id="3.30.70.270">
    <property type="match status" value="1"/>
</dbReference>
<dbReference type="Gene3D" id="3.30.450.20">
    <property type="entry name" value="PAS domain"/>
    <property type="match status" value="2"/>
</dbReference>
<evidence type="ECO:0000259" key="5">
    <source>
        <dbReference type="PROSITE" id="PS50924"/>
    </source>
</evidence>
<dbReference type="EMBL" id="JANCLT010000015">
    <property type="protein sequence ID" value="MCP8970842.1"/>
    <property type="molecule type" value="Genomic_DNA"/>
</dbReference>
<keyword evidence="6" id="KW-0548">Nucleotidyltransferase</keyword>
<evidence type="ECO:0000313" key="7">
    <source>
        <dbReference type="Proteomes" id="UP001156102"/>
    </source>
</evidence>
<dbReference type="FunFam" id="3.30.70.270:FF:000001">
    <property type="entry name" value="Diguanylate cyclase domain protein"/>
    <property type="match status" value="1"/>
</dbReference>
<dbReference type="Pfam" id="PF08447">
    <property type="entry name" value="PAS_3"/>
    <property type="match status" value="1"/>
</dbReference>
<dbReference type="PANTHER" id="PTHR44757">
    <property type="entry name" value="DIGUANYLATE CYCLASE DGCP"/>
    <property type="match status" value="1"/>
</dbReference>
<dbReference type="InterPro" id="IPR000700">
    <property type="entry name" value="PAS-assoc_C"/>
</dbReference>
<dbReference type="SMART" id="SM00267">
    <property type="entry name" value="GGDEF"/>
    <property type="match status" value="1"/>
</dbReference>
<dbReference type="SUPFAM" id="SSF55073">
    <property type="entry name" value="Nucleotide cyclase"/>
    <property type="match status" value="1"/>
</dbReference>
<comment type="caution">
    <text evidence="6">The sequence shown here is derived from an EMBL/GenBank/DDBJ whole genome shotgun (WGS) entry which is preliminary data.</text>
</comment>
<dbReference type="InterPro" id="IPR052155">
    <property type="entry name" value="Biofilm_reg_signaling"/>
</dbReference>
<dbReference type="AlphaFoldDB" id="A0AA42BRE3"/>
<feature type="transmembrane region" description="Helical" evidence="1">
    <location>
        <begin position="77"/>
        <end position="95"/>
    </location>
</feature>
<dbReference type="InterPro" id="IPR043128">
    <property type="entry name" value="Rev_trsase/Diguanyl_cyclase"/>
</dbReference>
<dbReference type="NCBIfam" id="TIGR00229">
    <property type="entry name" value="sensory_box"/>
    <property type="match status" value="2"/>
</dbReference>
<dbReference type="SUPFAM" id="SSF55785">
    <property type="entry name" value="PYP-like sensor domain (PAS domain)"/>
    <property type="match status" value="2"/>
</dbReference>
<evidence type="ECO:0000259" key="3">
    <source>
        <dbReference type="PROSITE" id="PS50113"/>
    </source>
</evidence>
<dbReference type="CDD" id="cd01949">
    <property type="entry name" value="GGDEF"/>
    <property type="match status" value="1"/>
</dbReference>